<evidence type="ECO:0000313" key="2">
    <source>
        <dbReference type="Proteomes" id="UP000309997"/>
    </source>
</evidence>
<gene>
    <name evidence="1" type="ORF">D5086_024946</name>
</gene>
<dbReference type="EMBL" id="RCHU02000013">
    <property type="protein sequence ID" value="KAL3574333.1"/>
    <property type="molecule type" value="Genomic_DNA"/>
</dbReference>
<proteinExistence type="predicted"/>
<name>A0ACC4B6W5_POPAL</name>
<reference evidence="1 2" key="1">
    <citation type="journal article" date="2024" name="Plant Biotechnol. J.">
        <title>Genome and CRISPR/Cas9 system of a widespread forest tree (Populus alba) in the world.</title>
        <authorList>
            <person name="Liu Y.J."/>
            <person name="Jiang P.F."/>
            <person name="Han X.M."/>
            <person name="Li X.Y."/>
            <person name="Wang H.M."/>
            <person name="Wang Y.J."/>
            <person name="Wang X.X."/>
            <person name="Zeng Q.Y."/>
        </authorList>
    </citation>
    <scope>NUCLEOTIDE SEQUENCE [LARGE SCALE GENOMIC DNA]</scope>
    <source>
        <strain evidence="2">cv. PAL-ZL1</strain>
    </source>
</reference>
<accession>A0ACC4B6W5</accession>
<comment type="caution">
    <text evidence="1">The sequence shown here is derived from an EMBL/GenBank/DDBJ whole genome shotgun (WGS) entry which is preliminary data.</text>
</comment>
<sequence length="665" mass="74907">MELTNEESAGELLQAQTHVWNHIFSFINSMTLKCAVQLGIPDVIQKHGKPMTLSELVSALPIHPSKAQYVHRLMRILVHSGFFSQQKLNGVRNQEAYSLTQSTRLLLKDNPWSMRPVLLFVLDPVLTKPHDCLSTWFRNDEATAFSIAHDNTFWEYAGQDARLNNLFNDAMARDSILASKLVVSKCRGIFDGVDSLVDVGGGLGTMAKGIAEAFPHMDCTVFDLPHVVSDLQGSKNLKYVGGDMFQAVPPADAILLKWVLHDWSDEDCVKVLKRCKQAIASKGQQKVGKVIIIDMLTDSPSQARTHLHTDHTQGLTSKWGKGPLFCSKLIAKLLPFKFSDFNLSLLRVVDLHIWHYFSLISPTIGSQITTHVMALDAHHCPGVMFLFCGEFGCLMYTRDFRWEVDSEREKDARSRPLNVLKNETVDVPYSDNTYCNLSYDFPTREVVDIIASHPEHDIVIGIDTLGKEELLIHISRVLNIKVRPERLQTMHILGFHDTFTTKTSLTRVQAVPHNSFSIETLEGLDTMRPTIGIMPSGLPWVPKPVKGDVNLFGSLLTSCYKKRQSSDKLDGIVSSSSCYVDPFYYFSRLCGGNQPPKRFVYKNERKEEGKKEVVVSYFESGNSPEAGRKKNRPIRVDYKRDNPRKTSASRRVSRGAKIMESDCSD</sequence>
<dbReference type="Proteomes" id="UP000309997">
    <property type="component" value="Unassembled WGS sequence"/>
</dbReference>
<keyword evidence="2" id="KW-1185">Reference proteome</keyword>
<evidence type="ECO:0000313" key="1">
    <source>
        <dbReference type="EMBL" id="KAL3574333.1"/>
    </source>
</evidence>
<organism evidence="1 2">
    <name type="scientific">Populus alba</name>
    <name type="common">White poplar</name>
    <dbReference type="NCBI Taxonomy" id="43335"/>
    <lineage>
        <taxon>Eukaryota</taxon>
        <taxon>Viridiplantae</taxon>
        <taxon>Streptophyta</taxon>
        <taxon>Embryophyta</taxon>
        <taxon>Tracheophyta</taxon>
        <taxon>Spermatophyta</taxon>
        <taxon>Magnoliopsida</taxon>
        <taxon>eudicotyledons</taxon>
        <taxon>Gunneridae</taxon>
        <taxon>Pentapetalae</taxon>
        <taxon>rosids</taxon>
        <taxon>fabids</taxon>
        <taxon>Malpighiales</taxon>
        <taxon>Salicaceae</taxon>
        <taxon>Saliceae</taxon>
        <taxon>Populus</taxon>
    </lineage>
</organism>
<protein>
    <submittedName>
        <fullName evidence="1">Uncharacterized protein</fullName>
    </submittedName>
</protein>